<evidence type="ECO:0000259" key="2">
    <source>
        <dbReference type="Pfam" id="PF01370"/>
    </source>
</evidence>
<accession>A0ABY4CHF3</accession>
<dbReference type="PANTHER" id="PTHR43000">
    <property type="entry name" value="DTDP-D-GLUCOSE 4,6-DEHYDRATASE-RELATED"/>
    <property type="match status" value="1"/>
</dbReference>
<dbReference type="EMBL" id="CP089291">
    <property type="protein sequence ID" value="UOF88816.1"/>
    <property type="molecule type" value="Genomic_DNA"/>
</dbReference>
<name>A0ABY4CHF3_9BACL</name>
<protein>
    <submittedName>
        <fullName evidence="3">NAD(P)-dependent oxidoreductase</fullName>
    </submittedName>
</protein>
<evidence type="ECO:0000313" key="3">
    <source>
        <dbReference type="EMBL" id="UOF88816.1"/>
    </source>
</evidence>
<gene>
    <name evidence="3" type="ORF">LSG31_12775</name>
</gene>
<dbReference type="InterPro" id="IPR036291">
    <property type="entry name" value="NAD(P)-bd_dom_sf"/>
</dbReference>
<dbReference type="RefSeq" id="WP_347435494.1">
    <property type="nucleotide sequence ID" value="NZ_CP089291.1"/>
</dbReference>
<dbReference type="Proteomes" id="UP000830167">
    <property type="component" value="Chromosome"/>
</dbReference>
<comment type="similarity">
    <text evidence="1">Belongs to the NAD(P)-dependent epimerase/dehydratase family.</text>
</comment>
<dbReference type="SUPFAM" id="SSF51735">
    <property type="entry name" value="NAD(P)-binding Rossmann-fold domains"/>
    <property type="match status" value="1"/>
</dbReference>
<dbReference type="InterPro" id="IPR001509">
    <property type="entry name" value="Epimerase_deHydtase"/>
</dbReference>
<dbReference type="Pfam" id="PF01370">
    <property type="entry name" value="Epimerase"/>
    <property type="match status" value="1"/>
</dbReference>
<organism evidence="3 4">
    <name type="scientific">Fodinisporobacter ferrooxydans</name>
    <dbReference type="NCBI Taxonomy" id="2901836"/>
    <lineage>
        <taxon>Bacteria</taxon>
        <taxon>Bacillati</taxon>
        <taxon>Bacillota</taxon>
        <taxon>Bacilli</taxon>
        <taxon>Bacillales</taxon>
        <taxon>Alicyclobacillaceae</taxon>
        <taxon>Fodinisporobacter</taxon>
    </lineage>
</organism>
<reference evidence="3" key="1">
    <citation type="submission" date="2021-12" db="EMBL/GenBank/DDBJ databases">
        <title>Alicyclobacillaceae gen. nov., sp. nov., isolated from chalcocite enrichment system.</title>
        <authorList>
            <person name="Jiang Z."/>
        </authorList>
    </citation>
    <scope>NUCLEOTIDE SEQUENCE</scope>
    <source>
        <strain evidence="3">MYW30-H2</strain>
    </source>
</reference>
<feature type="domain" description="NAD-dependent epimerase/dehydratase" evidence="2">
    <location>
        <begin position="7"/>
        <end position="222"/>
    </location>
</feature>
<dbReference type="Gene3D" id="3.40.50.720">
    <property type="entry name" value="NAD(P)-binding Rossmann-like Domain"/>
    <property type="match status" value="1"/>
</dbReference>
<evidence type="ECO:0000256" key="1">
    <source>
        <dbReference type="ARBA" id="ARBA00007637"/>
    </source>
</evidence>
<proteinExistence type="inferred from homology"/>
<evidence type="ECO:0000313" key="4">
    <source>
        <dbReference type="Proteomes" id="UP000830167"/>
    </source>
</evidence>
<keyword evidence="4" id="KW-1185">Reference proteome</keyword>
<sequence>MMPPTAIVTGGTGFVGSYLVRRLVADGWNVHSIVRPESKLLLLQDILDRITLHVHDGSTNHMLQILKMAKPAVVFHLASLFLAQHEPKDIEPMMQSNLMFGTQLVEAMVANGVSRLINTGTSWQHYENKEYSPVCLYAATKQAFQNILQFYTEATPLKVITLKLFDTYGAGDPRPKLFSVLRKHSKQLEPLSMSPGEQFMDLVYIDDVVTAFILAARRIQNEDGKANEEFAVSSGHRIQLKHLVETYRRVVGKPLQIQWGVRPYRFREVMAPWNTGQRLPGWEPMMQLEEGIRRMEGME</sequence>